<evidence type="ECO:0000313" key="2">
    <source>
        <dbReference type="Proteomes" id="UP001144673"/>
    </source>
</evidence>
<reference evidence="1" key="1">
    <citation type="journal article" date="2023" name="Access Microbiol">
        <title>De-novo genome assembly for Akanthomyces muscarius, a biocontrol agent of insect agricultural pests.</title>
        <authorList>
            <person name="Erdos Z."/>
            <person name="Studholme D.J."/>
            <person name="Raymond B."/>
            <person name="Sharma M."/>
        </authorList>
    </citation>
    <scope>NUCLEOTIDE SEQUENCE</scope>
    <source>
        <strain evidence="1">Ve6</strain>
    </source>
</reference>
<dbReference type="Proteomes" id="UP001144673">
    <property type="component" value="Unassembled WGS sequence"/>
</dbReference>
<accession>A0A9W8QLQ2</accession>
<comment type="caution">
    <text evidence="1">The sequence shown here is derived from an EMBL/GenBank/DDBJ whole genome shotgun (WGS) entry which is preliminary data.</text>
</comment>
<keyword evidence="2" id="KW-1185">Reference proteome</keyword>
<name>A0A9W8QLQ2_AKAMU</name>
<dbReference type="GeneID" id="80895388"/>
<proteinExistence type="predicted"/>
<dbReference type="AlphaFoldDB" id="A0A9W8QLQ2"/>
<dbReference type="EMBL" id="JAJHUN010000005">
    <property type="protein sequence ID" value="KAJ4159323.1"/>
    <property type="molecule type" value="Genomic_DNA"/>
</dbReference>
<evidence type="ECO:0000313" key="1">
    <source>
        <dbReference type="EMBL" id="KAJ4159323.1"/>
    </source>
</evidence>
<dbReference type="RefSeq" id="XP_056057322.1">
    <property type="nucleotide sequence ID" value="XM_056195968.1"/>
</dbReference>
<dbReference type="KEGG" id="amus:LMH87_008229"/>
<protein>
    <submittedName>
        <fullName evidence="1">Uncharacterized protein</fullName>
    </submittedName>
</protein>
<gene>
    <name evidence="1" type="ORF">LMH87_008229</name>
</gene>
<sequence>MPRQAPGSGQQRDSGLGSCGMCENRHGIVLWSLTSPGKTIAMESCVAVVSCLETVKPPCNGLGTIGQAVSGQNCLTR</sequence>
<organism evidence="1 2">
    <name type="scientific">Akanthomyces muscarius</name>
    <name type="common">Entomopathogenic fungus</name>
    <name type="synonym">Lecanicillium muscarium</name>
    <dbReference type="NCBI Taxonomy" id="2231603"/>
    <lineage>
        <taxon>Eukaryota</taxon>
        <taxon>Fungi</taxon>
        <taxon>Dikarya</taxon>
        <taxon>Ascomycota</taxon>
        <taxon>Pezizomycotina</taxon>
        <taxon>Sordariomycetes</taxon>
        <taxon>Hypocreomycetidae</taxon>
        <taxon>Hypocreales</taxon>
        <taxon>Cordycipitaceae</taxon>
        <taxon>Akanthomyces</taxon>
    </lineage>
</organism>